<dbReference type="EMBL" id="RBIN01000010">
    <property type="protein sequence ID" value="RKQ95862.1"/>
    <property type="molecule type" value="Genomic_DNA"/>
</dbReference>
<feature type="transmembrane region" description="Helical" evidence="1">
    <location>
        <begin position="20"/>
        <end position="38"/>
    </location>
</feature>
<protein>
    <submittedName>
        <fullName evidence="2">Uncharacterized protein</fullName>
    </submittedName>
</protein>
<evidence type="ECO:0000256" key="1">
    <source>
        <dbReference type="SAM" id="Phobius"/>
    </source>
</evidence>
<keyword evidence="3" id="KW-1185">Reference proteome</keyword>
<accession>A0A420WT12</accession>
<sequence length="95" mass="10953">MLMERMLSEKHRMHKPGDSLRMLAIASQMAGFIIIVALQTLLPLSQARPLQAAVLIVMLTIAVSVALMRRYRRNRRWRDRMRHAPSGRATKETDD</sequence>
<name>A0A420WT12_9GAMM</name>
<keyword evidence="1" id="KW-0472">Membrane</keyword>
<comment type="caution">
    <text evidence="2">The sequence shown here is derived from an EMBL/GenBank/DDBJ whole genome shotgun (WGS) entry which is preliminary data.</text>
</comment>
<evidence type="ECO:0000313" key="3">
    <source>
        <dbReference type="Proteomes" id="UP000281975"/>
    </source>
</evidence>
<feature type="transmembrane region" description="Helical" evidence="1">
    <location>
        <begin position="50"/>
        <end position="68"/>
    </location>
</feature>
<reference evidence="2 3" key="1">
    <citation type="submission" date="2018-10" db="EMBL/GenBank/DDBJ databases">
        <title>Genomic Encyclopedia of Type Strains, Phase IV (KMG-IV): sequencing the most valuable type-strain genomes for metagenomic binning, comparative biology and taxonomic classification.</title>
        <authorList>
            <person name="Goeker M."/>
        </authorList>
    </citation>
    <scope>NUCLEOTIDE SEQUENCE [LARGE SCALE GENOMIC DNA]</scope>
    <source>
        <strain evidence="2 3">DSM 23229</strain>
    </source>
</reference>
<organism evidence="2 3">
    <name type="scientific">Kushneria sinocarnis</name>
    <dbReference type="NCBI Taxonomy" id="595502"/>
    <lineage>
        <taxon>Bacteria</taxon>
        <taxon>Pseudomonadati</taxon>
        <taxon>Pseudomonadota</taxon>
        <taxon>Gammaproteobacteria</taxon>
        <taxon>Oceanospirillales</taxon>
        <taxon>Halomonadaceae</taxon>
        <taxon>Kushneria</taxon>
    </lineage>
</organism>
<keyword evidence="1" id="KW-1133">Transmembrane helix</keyword>
<gene>
    <name evidence="2" type="ORF">C7446_3048</name>
</gene>
<keyword evidence="1" id="KW-0812">Transmembrane</keyword>
<proteinExistence type="predicted"/>
<dbReference type="AlphaFoldDB" id="A0A420WT12"/>
<evidence type="ECO:0000313" key="2">
    <source>
        <dbReference type="EMBL" id="RKQ95862.1"/>
    </source>
</evidence>
<dbReference type="Proteomes" id="UP000281975">
    <property type="component" value="Unassembled WGS sequence"/>
</dbReference>